<keyword evidence="2" id="KW-1185">Reference proteome</keyword>
<proteinExistence type="predicted"/>
<gene>
    <name evidence="1" type="ORF">SPARVUS_LOCUS10251280</name>
</gene>
<evidence type="ECO:0000313" key="1">
    <source>
        <dbReference type="EMBL" id="CAI9585614.1"/>
    </source>
</evidence>
<organism evidence="1 2">
    <name type="scientific">Staurois parvus</name>
    <dbReference type="NCBI Taxonomy" id="386267"/>
    <lineage>
        <taxon>Eukaryota</taxon>
        <taxon>Metazoa</taxon>
        <taxon>Chordata</taxon>
        <taxon>Craniata</taxon>
        <taxon>Vertebrata</taxon>
        <taxon>Euteleostomi</taxon>
        <taxon>Amphibia</taxon>
        <taxon>Batrachia</taxon>
        <taxon>Anura</taxon>
        <taxon>Neobatrachia</taxon>
        <taxon>Ranoidea</taxon>
        <taxon>Ranidae</taxon>
        <taxon>Staurois</taxon>
    </lineage>
</organism>
<name>A0ABN9EL69_9NEOB</name>
<dbReference type="EMBL" id="CATNWA010015668">
    <property type="protein sequence ID" value="CAI9585614.1"/>
    <property type="molecule type" value="Genomic_DNA"/>
</dbReference>
<comment type="caution">
    <text evidence="1">The sequence shown here is derived from an EMBL/GenBank/DDBJ whole genome shotgun (WGS) entry which is preliminary data.</text>
</comment>
<evidence type="ECO:0000313" key="2">
    <source>
        <dbReference type="Proteomes" id="UP001162483"/>
    </source>
</evidence>
<reference evidence="1" key="1">
    <citation type="submission" date="2023-05" db="EMBL/GenBank/DDBJ databases">
        <authorList>
            <person name="Stuckert A."/>
        </authorList>
    </citation>
    <scope>NUCLEOTIDE SEQUENCE</scope>
</reference>
<sequence>MTAEAPPVTAESVRFFCTAGRGMERFVVDEVTRKVSAAEVEILPGKVFFTGKPDLNGIKNVKSAERMFLLLMKGPPVYLAKHKGNISCVYTKIYHWGTPFVARITANMAVSSETSFKRSNFTRTKES</sequence>
<protein>
    <submittedName>
        <fullName evidence="1">Uncharacterized protein</fullName>
    </submittedName>
</protein>
<dbReference type="Proteomes" id="UP001162483">
    <property type="component" value="Unassembled WGS sequence"/>
</dbReference>
<accession>A0ABN9EL69</accession>